<dbReference type="Pfam" id="PF00367">
    <property type="entry name" value="PTS_EIIB"/>
    <property type="match status" value="1"/>
</dbReference>
<evidence type="ECO:0000256" key="7">
    <source>
        <dbReference type="ARBA" id="ARBA00022692"/>
    </source>
</evidence>
<dbReference type="InterPro" id="IPR013013">
    <property type="entry name" value="PTS_EIIC_1"/>
</dbReference>
<evidence type="ECO:0000256" key="5">
    <source>
        <dbReference type="ARBA" id="ARBA00022679"/>
    </source>
</evidence>
<feature type="transmembrane region" description="Helical" evidence="12">
    <location>
        <begin position="176"/>
        <end position="199"/>
    </location>
</feature>
<feature type="domain" description="PTS EIIB type-1" evidence="13">
    <location>
        <begin position="453"/>
        <end position="534"/>
    </location>
</feature>
<comment type="subcellular location">
    <subcellularLocation>
        <location evidence="1">Cell membrane</location>
        <topology evidence="1">Multi-pass membrane protein</topology>
    </subcellularLocation>
</comment>
<protein>
    <submittedName>
        <fullName evidence="15">Alpha-glucoside-specific phosphotransferase enzyme IIB component</fullName>
    </submittedName>
</protein>
<evidence type="ECO:0000256" key="1">
    <source>
        <dbReference type="ARBA" id="ARBA00004651"/>
    </source>
</evidence>
<feature type="domain" description="PTS EIIC type-1" evidence="14">
    <location>
        <begin position="1"/>
        <end position="421"/>
    </location>
</feature>
<dbReference type="AlphaFoldDB" id="A0A3E0K4R7"/>
<keyword evidence="5 15" id="KW-0808">Transferase</keyword>
<sequence>MMQKLQRFGAAMFTPVLFFSFSGIVIAISIMLTNPSIMGNIADEGTFWYKFWMTIQNGAWTIFNQMELIFVTAIPIGLAKKAPARAGLEALLIYLTFNYFVNSMLTFWGSVFGVDFSADISHGASGTGLKMIAGIKTLDTNVIGAIFIAAISVWIHNRYFDKKLPDWLGVFQGSALVAIIGFVIMLPVALLTCVVWPVVQDGISALQGVMATSGVVGIWIYNFLNRILIPTGLHHFIYFPFLYGPAVVDGGIVKYWLEHLPEFARSTESLKELFPEGAFALFGSEKVFAPIGIAAAFYMTANPKKKKQVLTILIPAVLTAVLTGITEPFEFTFLFVAPILFVIYALISATMDTLMFVFGVSGDFDTGLIDWITKNWLPLHENHWQTYLVQILIGLIFVVIYFVVFRFLILRYDYATPGREPEDVETKLYRKADYKKKQESEAAGEKEKDQSFAEKAAMYLEALGGRDNIKEVTNCATRLRVTVADEKLVAPDNEFKKAGAHGVVRNGKSIQVIVGLSVPQVREELERLMNYEIK</sequence>
<reference evidence="15 16" key="1">
    <citation type="submission" date="2018-03" db="EMBL/GenBank/DDBJ databases">
        <authorList>
            <person name="Keele B.F."/>
        </authorList>
    </citation>
    <scope>NUCLEOTIDE SEQUENCE [LARGE SCALE GENOMIC DNA]</scope>
    <source>
        <strain evidence="15">ZCTH4_d</strain>
    </source>
</reference>
<evidence type="ECO:0000259" key="14">
    <source>
        <dbReference type="PROSITE" id="PS51103"/>
    </source>
</evidence>
<dbReference type="PROSITE" id="PS51098">
    <property type="entry name" value="PTS_EIIB_TYPE_1"/>
    <property type="match status" value="1"/>
</dbReference>
<proteinExistence type="predicted"/>
<dbReference type="PANTHER" id="PTHR30009:SF12">
    <property type="entry name" value="PHOSPHOTRANSFERASE IIC COMPONENT GLVC"/>
    <property type="match status" value="1"/>
</dbReference>
<organism evidence="15 16">
    <name type="scientific">Caldibacillus debilis</name>
    <dbReference type="NCBI Taxonomy" id="301148"/>
    <lineage>
        <taxon>Bacteria</taxon>
        <taxon>Bacillati</taxon>
        <taxon>Bacillota</taxon>
        <taxon>Bacilli</taxon>
        <taxon>Bacillales</taxon>
        <taxon>Bacillaceae</taxon>
        <taxon>Caldibacillus</taxon>
    </lineage>
</organism>
<keyword evidence="3" id="KW-1003">Cell membrane</keyword>
<dbReference type="InterPro" id="IPR001996">
    <property type="entry name" value="PTS_IIB_1"/>
</dbReference>
<dbReference type="GO" id="GO:0016301">
    <property type="term" value="F:kinase activity"/>
    <property type="evidence" value="ECO:0007669"/>
    <property type="project" value="UniProtKB-KW"/>
</dbReference>
<comment type="caution">
    <text evidence="15">The sequence shown here is derived from an EMBL/GenBank/DDBJ whole genome shotgun (WGS) entry which is preliminary data.</text>
</comment>
<keyword evidence="6" id="KW-0598">Phosphotransferase system</keyword>
<gene>
    <name evidence="15" type="ORF">C6P37_07815</name>
</gene>
<evidence type="ECO:0000313" key="15">
    <source>
        <dbReference type="EMBL" id="REJ28690.1"/>
    </source>
</evidence>
<dbReference type="InterPro" id="IPR010975">
    <property type="entry name" value="PTS_IIBC_a_glc"/>
</dbReference>
<dbReference type="GO" id="GO:0008982">
    <property type="term" value="F:protein-N(PI)-phosphohistidine-sugar phosphotransferase activity"/>
    <property type="evidence" value="ECO:0007669"/>
    <property type="project" value="InterPro"/>
</dbReference>
<dbReference type="NCBIfam" id="TIGR00826">
    <property type="entry name" value="EIIB_glc"/>
    <property type="match status" value="1"/>
</dbReference>
<dbReference type="InterPro" id="IPR018113">
    <property type="entry name" value="PTrfase_EIIB_Cys"/>
</dbReference>
<feature type="transmembrane region" description="Helical" evidence="12">
    <location>
        <begin position="205"/>
        <end position="224"/>
    </location>
</feature>
<dbReference type="GO" id="GO:0009401">
    <property type="term" value="P:phosphoenolpyruvate-dependent sugar phosphotransferase system"/>
    <property type="evidence" value="ECO:0007669"/>
    <property type="project" value="UniProtKB-KW"/>
</dbReference>
<dbReference type="SUPFAM" id="SSF55604">
    <property type="entry name" value="Glucose permease domain IIB"/>
    <property type="match status" value="1"/>
</dbReference>
<dbReference type="PROSITE" id="PS01035">
    <property type="entry name" value="PTS_EIIB_TYPE_1_CYS"/>
    <property type="match status" value="1"/>
</dbReference>
<dbReference type="GO" id="GO:0090563">
    <property type="term" value="F:protein-phosphocysteine-sugar phosphotransferase activity"/>
    <property type="evidence" value="ECO:0007669"/>
    <property type="project" value="TreeGrafter"/>
</dbReference>
<dbReference type="PROSITE" id="PS51103">
    <property type="entry name" value="PTS_EIIC_TYPE_1"/>
    <property type="match status" value="1"/>
</dbReference>
<feature type="transmembrane region" description="Helical" evidence="12">
    <location>
        <begin position="91"/>
        <end position="111"/>
    </location>
</feature>
<keyword evidence="9 12" id="KW-1133">Transmembrane helix</keyword>
<evidence type="ECO:0000313" key="16">
    <source>
        <dbReference type="Proteomes" id="UP000257014"/>
    </source>
</evidence>
<feature type="transmembrane region" description="Helical" evidence="12">
    <location>
        <begin position="12"/>
        <end position="32"/>
    </location>
</feature>
<evidence type="ECO:0000256" key="10">
    <source>
        <dbReference type="ARBA" id="ARBA00023136"/>
    </source>
</evidence>
<feature type="transmembrane region" description="Helical" evidence="12">
    <location>
        <begin position="309"/>
        <end position="325"/>
    </location>
</feature>
<feature type="transmembrane region" description="Helical" evidence="12">
    <location>
        <begin position="58"/>
        <end position="79"/>
    </location>
</feature>
<dbReference type="Proteomes" id="UP000257014">
    <property type="component" value="Unassembled WGS sequence"/>
</dbReference>
<dbReference type="NCBIfam" id="TIGR02005">
    <property type="entry name" value="PTS-IIBC-alpha"/>
    <property type="match status" value="1"/>
</dbReference>
<keyword evidence="10 12" id="KW-0472">Membrane</keyword>
<dbReference type="Pfam" id="PF02378">
    <property type="entry name" value="PTS_EIIC"/>
    <property type="match status" value="1"/>
</dbReference>
<dbReference type="InterPro" id="IPR050429">
    <property type="entry name" value="PTS_Glucose_EIICBA"/>
</dbReference>
<keyword evidence="2" id="KW-0813">Transport</keyword>
<accession>A0A3E0K4R7</accession>
<evidence type="ECO:0000256" key="6">
    <source>
        <dbReference type="ARBA" id="ARBA00022683"/>
    </source>
</evidence>
<name>A0A3E0K4R7_9BACI</name>
<evidence type="ECO:0000256" key="2">
    <source>
        <dbReference type="ARBA" id="ARBA00022448"/>
    </source>
</evidence>
<evidence type="ECO:0000256" key="11">
    <source>
        <dbReference type="PROSITE-ProRule" id="PRU00421"/>
    </source>
</evidence>
<feature type="transmembrane region" description="Helical" evidence="12">
    <location>
        <begin position="331"/>
        <end position="347"/>
    </location>
</feature>
<evidence type="ECO:0000256" key="12">
    <source>
        <dbReference type="SAM" id="Phobius"/>
    </source>
</evidence>
<dbReference type="InterPro" id="IPR003352">
    <property type="entry name" value="PTS_EIIC"/>
</dbReference>
<keyword evidence="4" id="KW-0762">Sugar transport</keyword>
<dbReference type="EMBL" id="QEWE01000016">
    <property type="protein sequence ID" value="REJ28690.1"/>
    <property type="molecule type" value="Genomic_DNA"/>
</dbReference>
<dbReference type="CDD" id="cd00212">
    <property type="entry name" value="PTS_IIB_glc"/>
    <property type="match status" value="1"/>
</dbReference>
<evidence type="ECO:0000256" key="4">
    <source>
        <dbReference type="ARBA" id="ARBA00022597"/>
    </source>
</evidence>
<dbReference type="Gene3D" id="3.30.1360.60">
    <property type="entry name" value="Glucose permease domain IIB"/>
    <property type="match status" value="1"/>
</dbReference>
<feature type="transmembrane region" description="Helical" evidence="12">
    <location>
        <begin position="384"/>
        <end position="409"/>
    </location>
</feature>
<feature type="transmembrane region" description="Helical" evidence="12">
    <location>
        <begin position="131"/>
        <end position="155"/>
    </location>
</feature>
<keyword evidence="7 12" id="KW-0812">Transmembrane</keyword>
<evidence type="ECO:0000256" key="9">
    <source>
        <dbReference type="ARBA" id="ARBA00022989"/>
    </source>
</evidence>
<evidence type="ECO:0000256" key="8">
    <source>
        <dbReference type="ARBA" id="ARBA00022777"/>
    </source>
</evidence>
<dbReference type="InterPro" id="IPR036878">
    <property type="entry name" value="Glu_permease_IIB"/>
</dbReference>
<evidence type="ECO:0000259" key="13">
    <source>
        <dbReference type="PROSITE" id="PS51098"/>
    </source>
</evidence>
<dbReference type="PANTHER" id="PTHR30009">
    <property type="entry name" value="CYTOCHROME C-TYPE SYNTHESIS PROTEIN AND PTS TRANSMEMBRANE COMPONENT"/>
    <property type="match status" value="1"/>
</dbReference>
<feature type="active site" description="Phosphocysteine intermediate; for EIIB activity" evidence="11">
    <location>
        <position position="475"/>
    </location>
</feature>
<keyword evidence="8" id="KW-0418">Kinase</keyword>
<evidence type="ECO:0000256" key="3">
    <source>
        <dbReference type="ARBA" id="ARBA00022475"/>
    </source>
</evidence>
<feature type="transmembrane region" description="Helical" evidence="12">
    <location>
        <begin position="236"/>
        <end position="257"/>
    </location>
</feature>
<dbReference type="GO" id="GO:0005886">
    <property type="term" value="C:plasma membrane"/>
    <property type="evidence" value="ECO:0007669"/>
    <property type="project" value="UniProtKB-SubCell"/>
</dbReference>